<protein>
    <recommendedName>
        <fullName evidence="1">Fibronectin type-III domain-containing protein</fullName>
    </recommendedName>
</protein>
<sequence length="146" mass="16326">MTWMNENLHSHYTFMVFAKAGDMNDMNTQKSILTVLPAIASMNIDNVTTNSVSLSWPIPLGNISSYIIQVLGTPSKELIVKTNVSHVDQLIPGHYYTFMVFATNGNINGTKTQNSTFTGKYINEPLRDLVTTTKNNMANLHFLCCF</sequence>
<dbReference type="PANTHER" id="PTHR46957:SF10">
    <property type="entry name" value="PROTEIN TYROSINE PHOSPHATASE, RECEPTOR TYPE, H"/>
    <property type="match status" value="1"/>
</dbReference>
<evidence type="ECO:0000259" key="1">
    <source>
        <dbReference type="PROSITE" id="PS50853"/>
    </source>
</evidence>
<dbReference type="CDD" id="cd00063">
    <property type="entry name" value="FN3"/>
    <property type="match status" value="1"/>
</dbReference>
<dbReference type="PANTHER" id="PTHR46957">
    <property type="entry name" value="CYTOKINE RECEPTOR"/>
    <property type="match status" value="1"/>
</dbReference>
<name>A0A974GZJ8_XENLA</name>
<dbReference type="Proteomes" id="UP000694892">
    <property type="component" value="Unassembled WGS sequence"/>
</dbReference>
<dbReference type="PROSITE" id="PS50853">
    <property type="entry name" value="FN3"/>
    <property type="match status" value="1"/>
</dbReference>
<feature type="domain" description="Fibronectin type-III" evidence="1">
    <location>
        <begin position="38"/>
        <end position="125"/>
    </location>
</feature>
<dbReference type="SUPFAM" id="SSF49265">
    <property type="entry name" value="Fibronectin type III"/>
    <property type="match status" value="1"/>
</dbReference>
<dbReference type="GO" id="GO:0043235">
    <property type="term" value="C:receptor complex"/>
    <property type="evidence" value="ECO:0007669"/>
    <property type="project" value="TreeGrafter"/>
</dbReference>
<dbReference type="SMART" id="SM00060">
    <property type="entry name" value="FN3"/>
    <property type="match status" value="1"/>
</dbReference>
<proteinExistence type="predicted"/>
<accession>A0A974GZJ8</accession>
<dbReference type="InterPro" id="IPR013783">
    <property type="entry name" value="Ig-like_fold"/>
</dbReference>
<dbReference type="InterPro" id="IPR050713">
    <property type="entry name" value="RTP_Phos/Ushers"/>
</dbReference>
<dbReference type="InterPro" id="IPR036116">
    <property type="entry name" value="FN3_sf"/>
</dbReference>
<gene>
    <name evidence="2" type="ORF">XELAEV_18004623mg</name>
</gene>
<dbReference type="EMBL" id="KV467260">
    <property type="protein sequence ID" value="OCT56630.1"/>
    <property type="molecule type" value="Genomic_DNA"/>
</dbReference>
<dbReference type="AlphaFoldDB" id="A0A974GZJ8"/>
<dbReference type="Gene3D" id="2.60.40.10">
    <property type="entry name" value="Immunoglobulins"/>
    <property type="match status" value="1"/>
</dbReference>
<dbReference type="InterPro" id="IPR003961">
    <property type="entry name" value="FN3_dom"/>
</dbReference>
<reference evidence="2" key="1">
    <citation type="submission" date="2016-05" db="EMBL/GenBank/DDBJ databases">
        <title>WGS assembly of Xenopus laevis.</title>
        <authorList>
            <person name="Session A."/>
            <person name="Uno Y."/>
            <person name="Kwon T."/>
            <person name="Chapman J."/>
            <person name="Toyoda A."/>
            <person name="Takahashi S."/>
            <person name="Fukui A."/>
            <person name="Hikosaka A."/>
            <person name="Putnam N."/>
            <person name="Stites J."/>
            <person name="Van Heeringen S."/>
            <person name="Quigley I."/>
            <person name="Heinz S."/>
            <person name="Hellsten U."/>
            <person name="Lyons J."/>
            <person name="Suzuki A."/>
            <person name="Kondo M."/>
            <person name="Ogino H."/>
            <person name="Ochi H."/>
            <person name="Bogdanovic O."/>
            <person name="Lister R."/>
            <person name="Georgiou G."/>
            <person name="Paranjpe S."/>
            <person name="Van Kruijsbergen I."/>
            <person name="Mozaffari S."/>
            <person name="Shu S."/>
            <person name="Schmutz J."/>
            <person name="Jenkins J."/>
            <person name="Grimwood J."/>
            <person name="Carlson J."/>
            <person name="Mitros T."/>
            <person name="Simakov O."/>
            <person name="Heald R."/>
            <person name="Miller K."/>
            <person name="Haudenschild C."/>
            <person name="Kuroki Y."/>
            <person name="Tanaka T."/>
            <person name="Michiue T."/>
            <person name="Watanabe M."/>
            <person name="Kinoshita T."/>
            <person name="Ohta Y."/>
            <person name="Mawaribuchi S."/>
            <person name="Suzuki Y."/>
            <person name="Haramoto Y."/>
            <person name="Yamamoto T."/>
            <person name="Takagi C."/>
            <person name="Kitzman J."/>
            <person name="Shendure J."/>
            <person name="Nakayama T."/>
            <person name="Izutsu Y."/>
            <person name="Robert J."/>
            <person name="Dichmann D."/>
            <person name="Flajnik M."/>
            <person name="Houston D."/>
            <person name="Marcotte E."/>
            <person name="Wallingford J."/>
            <person name="Ito Y."/>
            <person name="Asashima M."/>
            <person name="Ueno N."/>
            <person name="Matsuda Y."/>
            <person name="Jan Veenstra G."/>
            <person name="Fujiyama A."/>
            <person name="Harland R."/>
            <person name="Taira M."/>
            <person name="Rokhsar D.S."/>
        </authorList>
    </citation>
    <scope>NUCLEOTIDE SEQUENCE</scope>
    <source>
        <strain evidence="2">J</strain>
        <tissue evidence="2">Blood</tissue>
    </source>
</reference>
<evidence type="ECO:0000313" key="2">
    <source>
        <dbReference type="EMBL" id="OCT56630.1"/>
    </source>
</evidence>
<dbReference type="Pfam" id="PF00041">
    <property type="entry name" value="fn3"/>
    <property type="match status" value="1"/>
</dbReference>
<organism evidence="2">
    <name type="scientific">Xenopus laevis</name>
    <name type="common">African clawed frog</name>
    <dbReference type="NCBI Taxonomy" id="8355"/>
    <lineage>
        <taxon>Eukaryota</taxon>
        <taxon>Metazoa</taxon>
        <taxon>Chordata</taxon>
        <taxon>Craniata</taxon>
        <taxon>Vertebrata</taxon>
        <taxon>Euteleostomi</taxon>
        <taxon>Amphibia</taxon>
        <taxon>Batrachia</taxon>
        <taxon>Anura</taxon>
        <taxon>Pipoidea</taxon>
        <taxon>Pipidae</taxon>
        <taxon>Xenopodinae</taxon>
        <taxon>Xenopus</taxon>
        <taxon>Xenopus</taxon>
    </lineage>
</organism>